<accession>A0ABV7H2G5</accession>
<evidence type="ECO:0000313" key="2">
    <source>
        <dbReference type="EMBL" id="MFC3145557.1"/>
    </source>
</evidence>
<dbReference type="PRINTS" id="PR00081">
    <property type="entry name" value="GDHRDH"/>
</dbReference>
<dbReference type="RefSeq" id="WP_275632512.1">
    <property type="nucleotide sequence ID" value="NZ_JARGYD010000003.1"/>
</dbReference>
<protein>
    <submittedName>
        <fullName evidence="2">SDR family oxidoreductase</fullName>
    </submittedName>
</protein>
<evidence type="ECO:0000313" key="3">
    <source>
        <dbReference type="Proteomes" id="UP001595632"/>
    </source>
</evidence>
<proteinExistence type="inferred from homology"/>
<name>A0ABV7H2G5_9RHOB</name>
<dbReference type="InterPro" id="IPR050259">
    <property type="entry name" value="SDR"/>
</dbReference>
<dbReference type="Proteomes" id="UP001595632">
    <property type="component" value="Unassembled WGS sequence"/>
</dbReference>
<dbReference type="PANTHER" id="PTHR42879:SF6">
    <property type="entry name" value="NADPH-DEPENDENT REDUCTASE BACG"/>
    <property type="match status" value="1"/>
</dbReference>
<evidence type="ECO:0000256" key="1">
    <source>
        <dbReference type="ARBA" id="ARBA00006484"/>
    </source>
</evidence>
<dbReference type="EMBL" id="JBHRTB010000010">
    <property type="protein sequence ID" value="MFC3145557.1"/>
    <property type="molecule type" value="Genomic_DNA"/>
</dbReference>
<sequence>MELGLKGRTVIVAGATQGIGAATARELTAEGARVFAMARSAKALAALGDEIGCDWQAADLTDSASVDAAIDTAVQRLGAPSALVISVGAAQGGLFWDLEDKVWQDAMDLKFFGMVRLMRRVAPAMAQAKDGRIVAIVGNNGHQPGARMAPGSAANAACLAAVTALAQELAGTGVSVNALNPGPTRTARWDKMLDGMASRSGETREVIEARMLADLPAGRISEPEEIAKLATVMCSDLMSMVTGTSLTADGGATRGLA</sequence>
<comment type="similarity">
    <text evidence="1">Belongs to the short-chain dehydrogenases/reductases (SDR) family.</text>
</comment>
<organism evidence="2 3">
    <name type="scientific">Psychromarinibacter halotolerans</name>
    <dbReference type="NCBI Taxonomy" id="1775175"/>
    <lineage>
        <taxon>Bacteria</taxon>
        <taxon>Pseudomonadati</taxon>
        <taxon>Pseudomonadota</taxon>
        <taxon>Alphaproteobacteria</taxon>
        <taxon>Rhodobacterales</taxon>
        <taxon>Paracoccaceae</taxon>
        <taxon>Psychromarinibacter</taxon>
    </lineage>
</organism>
<dbReference type="PANTHER" id="PTHR42879">
    <property type="entry name" value="3-OXOACYL-(ACYL-CARRIER-PROTEIN) REDUCTASE"/>
    <property type="match status" value="1"/>
</dbReference>
<dbReference type="InterPro" id="IPR002347">
    <property type="entry name" value="SDR_fam"/>
</dbReference>
<gene>
    <name evidence="2" type="ORF">ACFOGP_22740</name>
</gene>
<dbReference type="Gene3D" id="3.40.50.720">
    <property type="entry name" value="NAD(P)-binding Rossmann-like Domain"/>
    <property type="match status" value="1"/>
</dbReference>
<comment type="caution">
    <text evidence="2">The sequence shown here is derived from an EMBL/GenBank/DDBJ whole genome shotgun (WGS) entry which is preliminary data.</text>
</comment>
<dbReference type="InterPro" id="IPR036291">
    <property type="entry name" value="NAD(P)-bd_dom_sf"/>
</dbReference>
<dbReference type="Pfam" id="PF13561">
    <property type="entry name" value="adh_short_C2"/>
    <property type="match status" value="1"/>
</dbReference>
<dbReference type="SUPFAM" id="SSF51735">
    <property type="entry name" value="NAD(P)-binding Rossmann-fold domains"/>
    <property type="match status" value="1"/>
</dbReference>
<keyword evidence="3" id="KW-1185">Reference proteome</keyword>
<reference evidence="3" key="1">
    <citation type="journal article" date="2019" name="Int. J. Syst. Evol. Microbiol.">
        <title>The Global Catalogue of Microorganisms (GCM) 10K type strain sequencing project: providing services to taxonomists for standard genome sequencing and annotation.</title>
        <authorList>
            <consortium name="The Broad Institute Genomics Platform"/>
            <consortium name="The Broad Institute Genome Sequencing Center for Infectious Disease"/>
            <person name="Wu L."/>
            <person name="Ma J."/>
        </authorList>
    </citation>
    <scope>NUCLEOTIDE SEQUENCE [LARGE SCALE GENOMIC DNA]</scope>
    <source>
        <strain evidence="3">KCTC 52366</strain>
    </source>
</reference>